<dbReference type="RefSeq" id="WP_268041745.1">
    <property type="nucleotide sequence ID" value="NZ_JAPQER010000007.1"/>
</dbReference>
<sequence>MKIFSEDRLAFIEIIFVESYMEKLPSINVSITVQNDGFTGVLESVWITIDDLKHFISCMDVIDVKRRGKANLTSMSPNEFILDFQTYDKCGHIKVNYTLTKDFSFPYFREVSLQGGFDIDSSEFLSIIKEFKKLLTK</sequence>
<keyword evidence="2" id="KW-1185">Reference proteome</keyword>
<comment type="caution">
    <text evidence="1">The sequence shown here is derived from an EMBL/GenBank/DDBJ whole genome shotgun (WGS) entry which is preliminary data.</text>
</comment>
<evidence type="ECO:0000313" key="1">
    <source>
        <dbReference type="EMBL" id="MCY6485421.1"/>
    </source>
</evidence>
<dbReference type="InterPro" id="IPR056510">
    <property type="entry name" value="WapI"/>
</dbReference>
<dbReference type="EMBL" id="JAPQER010000007">
    <property type="protein sequence ID" value="MCY6485421.1"/>
    <property type="molecule type" value="Genomic_DNA"/>
</dbReference>
<name>A0ABT4D2G2_9CLOT</name>
<accession>A0ABT4D2G2</accession>
<dbReference type="Proteomes" id="UP001078443">
    <property type="component" value="Unassembled WGS sequence"/>
</dbReference>
<protein>
    <recommendedName>
        <fullName evidence="3">Ribosome association toxin RatA</fullName>
    </recommendedName>
</protein>
<reference evidence="1" key="1">
    <citation type="submission" date="2022-12" db="EMBL/GenBank/DDBJ databases">
        <authorList>
            <person name="Wang J."/>
        </authorList>
    </citation>
    <scope>NUCLEOTIDE SEQUENCE</scope>
    <source>
        <strain evidence="1">HY-45-18</strain>
    </source>
</reference>
<organism evidence="1 2">
    <name type="scientific">Clostridium aestuarii</name>
    <dbReference type="NCBI Taxonomy" id="338193"/>
    <lineage>
        <taxon>Bacteria</taxon>
        <taxon>Bacillati</taxon>
        <taxon>Bacillota</taxon>
        <taxon>Clostridia</taxon>
        <taxon>Eubacteriales</taxon>
        <taxon>Clostridiaceae</taxon>
        <taxon>Clostridium</taxon>
    </lineage>
</organism>
<evidence type="ECO:0008006" key="3">
    <source>
        <dbReference type="Google" id="ProtNLM"/>
    </source>
</evidence>
<dbReference type="Pfam" id="PF24716">
    <property type="entry name" value="WapI"/>
    <property type="match status" value="1"/>
</dbReference>
<gene>
    <name evidence="1" type="ORF">OW763_13880</name>
</gene>
<proteinExistence type="predicted"/>
<evidence type="ECO:0000313" key="2">
    <source>
        <dbReference type="Proteomes" id="UP001078443"/>
    </source>
</evidence>